<dbReference type="HOGENOM" id="CLU_107674_0_0_1"/>
<dbReference type="PANTHER" id="PTHR31793:SF39">
    <property type="entry name" value="THIOESTERASE_THIOL ESTER DEHYDRASE-ISOMERASE"/>
    <property type="match status" value="1"/>
</dbReference>
<dbReference type="AlphaFoldDB" id="S3DL87"/>
<dbReference type="Proteomes" id="UP000016922">
    <property type="component" value="Unassembled WGS sequence"/>
</dbReference>
<dbReference type="Pfam" id="PF13279">
    <property type="entry name" value="4HBT_2"/>
    <property type="match status" value="1"/>
</dbReference>
<evidence type="ECO:0000313" key="4">
    <source>
        <dbReference type="Proteomes" id="UP000016922"/>
    </source>
</evidence>
<dbReference type="GeneID" id="19466962"/>
<dbReference type="KEGG" id="glz:GLAREA_07910"/>
<dbReference type="SUPFAM" id="SSF54637">
    <property type="entry name" value="Thioesterase/thiol ester dehydrase-isomerase"/>
    <property type="match status" value="1"/>
</dbReference>
<keyword evidence="1" id="KW-0175">Coiled coil</keyword>
<feature type="coiled-coil region" evidence="1">
    <location>
        <begin position="183"/>
        <end position="210"/>
    </location>
</feature>
<dbReference type="CDD" id="cd00586">
    <property type="entry name" value="4HBT"/>
    <property type="match status" value="1"/>
</dbReference>
<dbReference type="PANTHER" id="PTHR31793">
    <property type="entry name" value="4-HYDROXYBENZOYL-COA THIOESTERASE FAMILY MEMBER"/>
    <property type="match status" value="1"/>
</dbReference>
<keyword evidence="4" id="KW-1185">Reference proteome</keyword>
<proteinExistence type="predicted"/>
<dbReference type="OrthoDB" id="5538558at2759"/>
<keyword evidence="3" id="KW-0413">Isomerase</keyword>
<evidence type="ECO:0000313" key="3">
    <source>
        <dbReference type="EMBL" id="EPE32776.1"/>
    </source>
</evidence>
<name>S3DL87_GLAL2</name>
<feature type="compositionally biased region" description="Basic residues" evidence="2">
    <location>
        <begin position="25"/>
        <end position="34"/>
    </location>
</feature>
<evidence type="ECO:0000256" key="2">
    <source>
        <dbReference type="SAM" id="MobiDB-lite"/>
    </source>
</evidence>
<dbReference type="RefSeq" id="XP_008080788.1">
    <property type="nucleotide sequence ID" value="XM_008082597.1"/>
</dbReference>
<dbReference type="Gene3D" id="3.10.129.10">
    <property type="entry name" value="Hotdog Thioesterase"/>
    <property type="match status" value="1"/>
</dbReference>
<dbReference type="eggNOG" id="ENOG502S78C">
    <property type="taxonomic scope" value="Eukaryota"/>
</dbReference>
<gene>
    <name evidence="3" type="ORF">GLAREA_07910</name>
</gene>
<dbReference type="GO" id="GO:0047617">
    <property type="term" value="F:fatty acyl-CoA hydrolase activity"/>
    <property type="evidence" value="ECO:0007669"/>
    <property type="project" value="TreeGrafter"/>
</dbReference>
<organism evidence="3 4">
    <name type="scientific">Glarea lozoyensis (strain ATCC 20868 / MF5171)</name>
    <dbReference type="NCBI Taxonomy" id="1116229"/>
    <lineage>
        <taxon>Eukaryota</taxon>
        <taxon>Fungi</taxon>
        <taxon>Dikarya</taxon>
        <taxon>Ascomycota</taxon>
        <taxon>Pezizomycotina</taxon>
        <taxon>Leotiomycetes</taxon>
        <taxon>Helotiales</taxon>
        <taxon>Helotiaceae</taxon>
        <taxon>Glarea</taxon>
    </lineage>
</organism>
<dbReference type="EMBL" id="KE145359">
    <property type="protein sequence ID" value="EPE32776.1"/>
    <property type="molecule type" value="Genomic_DNA"/>
</dbReference>
<dbReference type="InterPro" id="IPR029069">
    <property type="entry name" value="HotDog_dom_sf"/>
</dbReference>
<accession>S3DL87</accession>
<dbReference type="GO" id="GO:0016853">
    <property type="term" value="F:isomerase activity"/>
    <property type="evidence" value="ECO:0007669"/>
    <property type="project" value="UniProtKB-KW"/>
</dbReference>
<feature type="region of interest" description="Disordered" evidence="2">
    <location>
        <begin position="1"/>
        <end position="51"/>
    </location>
</feature>
<dbReference type="InterPro" id="IPR050563">
    <property type="entry name" value="4-hydroxybenzoyl-CoA_TE"/>
</dbReference>
<reference evidence="3 4" key="1">
    <citation type="journal article" date="2013" name="BMC Genomics">
        <title>Genomics-driven discovery of the pneumocandin biosynthetic gene cluster in the fungus Glarea lozoyensis.</title>
        <authorList>
            <person name="Chen L."/>
            <person name="Yue Q."/>
            <person name="Zhang X."/>
            <person name="Xiang M."/>
            <person name="Wang C."/>
            <person name="Li S."/>
            <person name="Che Y."/>
            <person name="Ortiz-Lopez F.J."/>
            <person name="Bills G.F."/>
            <person name="Liu X."/>
            <person name="An Z."/>
        </authorList>
    </citation>
    <scope>NUCLEOTIDE SEQUENCE [LARGE SCALE GENOMIC DNA]</scope>
    <source>
        <strain evidence="4">ATCC 20868 / MF5171</strain>
    </source>
</reference>
<evidence type="ECO:0000256" key="1">
    <source>
        <dbReference type="SAM" id="Coils"/>
    </source>
</evidence>
<sequence length="224" mass="26245">MALNHQIAPRKMHLLRPHAPSNRLSRPHPTHPSHRMAVPSRWPRRVSRGPETRRGHVNNVMYVRYAESARVGWVRNFGVHFDKGSAGRWEELCSSRGTGMILKSIRVDYKFPMTYPDQISVFHKLREMPSDDSSSFLLDVMIMSESKQRPAARCEEDIVVYDYKLGKKVAVRPFMMEGFRRTWEEQEREKKRVVKRIQEIEEAVRKLEKESWDREGAVEDMGGV</sequence>
<protein>
    <submittedName>
        <fullName evidence="3">Thioesterase/thiol ester dehydrase-isomerase</fullName>
    </submittedName>
</protein>